<protein>
    <recommendedName>
        <fullName evidence="1">TraC-like domain-containing protein</fullName>
    </recommendedName>
</protein>
<proteinExistence type="predicted"/>
<evidence type="ECO:0000313" key="2">
    <source>
        <dbReference type="EMBL" id="OGZ66956.1"/>
    </source>
</evidence>
<organism evidence="2 3">
    <name type="scientific">Candidatus Staskawiczbacteria bacterium RIFCSPHIGHO2_02_FULL_34_9</name>
    <dbReference type="NCBI Taxonomy" id="1802206"/>
    <lineage>
        <taxon>Bacteria</taxon>
        <taxon>Candidatus Staskawicziibacteriota</taxon>
    </lineage>
</organism>
<dbReference type="EMBL" id="MHOS01000049">
    <property type="protein sequence ID" value="OGZ66956.1"/>
    <property type="molecule type" value="Genomic_DNA"/>
</dbReference>
<comment type="caution">
    <text evidence="2">The sequence shown here is derived from an EMBL/GenBank/DDBJ whole genome shotgun (WGS) entry which is preliminary data.</text>
</comment>
<evidence type="ECO:0000259" key="1">
    <source>
        <dbReference type="Pfam" id="PF26593"/>
    </source>
</evidence>
<dbReference type="AlphaFoldDB" id="A0A1G2HWN5"/>
<sequence length="219" mass="25216">MPTAQDFLEIKDIREGVLVLKNNQIRGILMVSSVNFALKSEEAQNSIIYAFQNFLNSLDFFCQIIIQSRNLNITPYLDIVKVLEEKQTNELLKTQTSSYMEFIKELVKGEHIVTKSFYVVVPYTLEEILGVGAITKQYNPFGFLSKDKDNRKGISDEDFHKVKSQLWQRMEFLASGLRRCGLNASPLISSELIELFWSTYHPTEAESGYYPEILPELLK</sequence>
<accession>A0A1G2HWN5</accession>
<dbReference type="Pfam" id="PF26593">
    <property type="entry name" value="TraC-like"/>
    <property type="match status" value="1"/>
</dbReference>
<feature type="domain" description="TraC-like" evidence="1">
    <location>
        <begin position="24"/>
        <end position="198"/>
    </location>
</feature>
<evidence type="ECO:0000313" key="3">
    <source>
        <dbReference type="Proteomes" id="UP000176421"/>
    </source>
</evidence>
<dbReference type="InterPro" id="IPR058596">
    <property type="entry name" value="TraC-like_dom"/>
</dbReference>
<gene>
    <name evidence="2" type="ORF">A3D35_01625</name>
</gene>
<name>A0A1G2HWN5_9BACT</name>
<reference evidence="2 3" key="1">
    <citation type="journal article" date="2016" name="Nat. Commun.">
        <title>Thousands of microbial genomes shed light on interconnected biogeochemical processes in an aquifer system.</title>
        <authorList>
            <person name="Anantharaman K."/>
            <person name="Brown C.T."/>
            <person name="Hug L.A."/>
            <person name="Sharon I."/>
            <person name="Castelle C.J."/>
            <person name="Probst A.J."/>
            <person name="Thomas B.C."/>
            <person name="Singh A."/>
            <person name="Wilkins M.J."/>
            <person name="Karaoz U."/>
            <person name="Brodie E.L."/>
            <person name="Williams K.H."/>
            <person name="Hubbard S.S."/>
            <person name="Banfield J.F."/>
        </authorList>
    </citation>
    <scope>NUCLEOTIDE SEQUENCE [LARGE SCALE GENOMIC DNA]</scope>
</reference>
<dbReference type="STRING" id="1802206.A3D35_01625"/>
<dbReference type="Proteomes" id="UP000176421">
    <property type="component" value="Unassembled WGS sequence"/>
</dbReference>